<feature type="active site" evidence="6">
    <location>
        <position position="78"/>
    </location>
</feature>
<name>A0ABW1SQB9_9LACO</name>
<comment type="catalytic activity">
    <reaction evidence="6 7">
        <text>Release of an N-terminal pyroglutamyl group from a polypeptide, the second amino acid generally not being Pro.</text>
        <dbReference type="EC" id="3.4.19.3"/>
    </reaction>
</comment>
<dbReference type="RefSeq" id="WP_125692168.1">
    <property type="nucleotide sequence ID" value="NZ_JBHSSK010000007.1"/>
</dbReference>
<dbReference type="PROSITE" id="PS01334">
    <property type="entry name" value="PYRASE_CYS"/>
    <property type="match status" value="1"/>
</dbReference>
<dbReference type="EMBL" id="JBHSSK010000007">
    <property type="protein sequence ID" value="MFC6206302.1"/>
    <property type="molecule type" value="Genomic_DNA"/>
</dbReference>
<comment type="function">
    <text evidence="6">Removes 5-oxoproline from various penultimate amino acid residues except L-proline.</text>
</comment>
<dbReference type="CDD" id="cd00501">
    <property type="entry name" value="Peptidase_C15"/>
    <property type="match status" value="1"/>
</dbReference>
<dbReference type="HAMAP" id="MF_00417">
    <property type="entry name" value="Pyrrolid_peptidase"/>
    <property type="match status" value="1"/>
</dbReference>
<comment type="caution">
    <text evidence="8">The sequence shown here is derived from an EMBL/GenBank/DDBJ whole genome shotgun (WGS) entry which is preliminary data.</text>
</comment>
<accession>A0ABW1SQB9</accession>
<dbReference type="Pfam" id="PF01470">
    <property type="entry name" value="Peptidase_C15"/>
    <property type="match status" value="1"/>
</dbReference>
<dbReference type="GO" id="GO:0016920">
    <property type="term" value="F:pyroglutamyl-peptidase activity"/>
    <property type="evidence" value="ECO:0007669"/>
    <property type="project" value="UniProtKB-EC"/>
</dbReference>
<feature type="active site" evidence="6">
    <location>
        <position position="165"/>
    </location>
</feature>
<gene>
    <name evidence="6 8" type="primary">pcp</name>
    <name evidence="8" type="ORF">ACFP1G_02260</name>
</gene>
<dbReference type="InterPro" id="IPR033694">
    <property type="entry name" value="PGPEP1_Cys_AS"/>
</dbReference>
<evidence type="ECO:0000313" key="9">
    <source>
        <dbReference type="Proteomes" id="UP001596254"/>
    </source>
</evidence>
<evidence type="ECO:0000256" key="2">
    <source>
        <dbReference type="ARBA" id="ARBA00022490"/>
    </source>
</evidence>
<dbReference type="NCBIfam" id="NF009676">
    <property type="entry name" value="PRK13197.1"/>
    <property type="match status" value="1"/>
</dbReference>
<keyword evidence="4 6" id="KW-0378">Hydrolase</keyword>
<dbReference type="PIRSF" id="PIRSF015592">
    <property type="entry name" value="Prld-crbxl_pptds"/>
    <property type="match status" value="1"/>
</dbReference>
<sequence>MKILVTGFDPFNGESTNPSIEAVKRLPDTIADAEIVKVTVPTIFVRSAALVRQAILDEQPDVVLSIGQAGGRSAITPELVAINLNDARVTDNAGLQPVDEPIQPEGPTAYFTQLPVKEMVDAMHEVGVPAAVSTTAGTFVCNHLMYQVQYQRAKEFPWLAAGFMHIPYLPSQVIDKPGMPSMALSEVVRGITAAITALVKGINAVDDGSPND</sequence>
<feature type="active site" evidence="6 7">
    <location>
        <position position="141"/>
    </location>
</feature>
<comment type="subunit">
    <text evidence="6">Homotetramer.</text>
</comment>
<dbReference type="NCBIfam" id="TIGR00504">
    <property type="entry name" value="pyro_pdase"/>
    <property type="match status" value="1"/>
</dbReference>
<keyword evidence="9" id="KW-1185">Reference proteome</keyword>
<evidence type="ECO:0000256" key="1">
    <source>
        <dbReference type="ARBA" id="ARBA00006641"/>
    </source>
</evidence>
<dbReference type="Proteomes" id="UP001596254">
    <property type="component" value="Unassembled WGS sequence"/>
</dbReference>
<evidence type="ECO:0000256" key="7">
    <source>
        <dbReference type="PROSITE-ProRule" id="PRU10077"/>
    </source>
</evidence>
<dbReference type="PANTHER" id="PTHR23402">
    <property type="entry name" value="PROTEASE FAMILY C15 PYROGLUTAMYL-PEPTIDASE I-RELATED"/>
    <property type="match status" value="1"/>
</dbReference>
<organism evidence="8 9">
    <name type="scientific">Levilactobacillus tongjiangensis</name>
    <dbReference type="NCBI Taxonomy" id="2486023"/>
    <lineage>
        <taxon>Bacteria</taxon>
        <taxon>Bacillati</taxon>
        <taxon>Bacillota</taxon>
        <taxon>Bacilli</taxon>
        <taxon>Lactobacillales</taxon>
        <taxon>Lactobacillaceae</taxon>
        <taxon>Levilactobacillus</taxon>
    </lineage>
</organism>
<dbReference type="InterPro" id="IPR036440">
    <property type="entry name" value="Peptidase_C15-like_sf"/>
</dbReference>
<dbReference type="PRINTS" id="PR00706">
    <property type="entry name" value="PYROGLUPTASE"/>
</dbReference>
<comment type="subcellular location">
    <subcellularLocation>
        <location evidence="6">Cytoplasm</location>
    </subcellularLocation>
</comment>
<dbReference type="InterPro" id="IPR029762">
    <property type="entry name" value="PGP-I_bact-type"/>
</dbReference>
<keyword evidence="5 6" id="KW-0788">Thiol protease</keyword>
<dbReference type="PANTHER" id="PTHR23402:SF1">
    <property type="entry name" value="PYROGLUTAMYL-PEPTIDASE I"/>
    <property type="match status" value="1"/>
</dbReference>
<comment type="similarity">
    <text evidence="1 6">Belongs to the peptidase C15 family.</text>
</comment>
<evidence type="ECO:0000256" key="6">
    <source>
        <dbReference type="HAMAP-Rule" id="MF_00417"/>
    </source>
</evidence>
<dbReference type="Gene3D" id="3.40.630.20">
    <property type="entry name" value="Peptidase C15, pyroglutamyl peptidase I-like"/>
    <property type="match status" value="1"/>
</dbReference>
<protein>
    <recommendedName>
        <fullName evidence="6">Pyrrolidone-carboxylate peptidase</fullName>
        <ecNumber evidence="6">3.4.19.3</ecNumber>
    </recommendedName>
    <alternativeName>
        <fullName evidence="6">5-oxoprolyl-peptidase</fullName>
    </alternativeName>
    <alternativeName>
        <fullName evidence="6">Pyroglutamyl-peptidase I</fullName>
        <shortName evidence="6">PGP-I</shortName>
        <shortName evidence="6">Pyrase</shortName>
    </alternativeName>
</protein>
<dbReference type="InterPro" id="IPR000816">
    <property type="entry name" value="Peptidase_C15"/>
</dbReference>
<evidence type="ECO:0000256" key="3">
    <source>
        <dbReference type="ARBA" id="ARBA00022670"/>
    </source>
</evidence>
<dbReference type="InterPro" id="IPR016125">
    <property type="entry name" value="Peptidase_C15-like"/>
</dbReference>
<keyword evidence="2 6" id="KW-0963">Cytoplasm</keyword>
<evidence type="ECO:0000256" key="4">
    <source>
        <dbReference type="ARBA" id="ARBA00022801"/>
    </source>
</evidence>
<keyword evidence="3 6" id="KW-0645">Protease</keyword>
<dbReference type="SUPFAM" id="SSF53182">
    <property type="entry name" value="Pyrrolidone carboxyl peptidase (pyroglutamate aminopeptidase)"/>
    <property type="match status" value="1"/>
</dbReference>
<evidence type="ECO:0000256" key="5">
    <source>
        <dbReference type="ARBA" id="ARBA00022807"/>
    </source>
</evidence>
<proteinExistence type="inferred from homology"/>
<evidence type="ECO:0000313" key="8">
    <source>
        <dbReference type="EMBL" id="MFC6206302.1"/>
    </source>
</evidence>
<reference evidence="9" key="1">
    <citation type="journal article" date="2019" name="Int. J. Syst. Evol. Microbiol.">
        <title>The Global Catalogue of Microorganisms (GCM) 10K type strain sequencing project: providing services to taxonomists for standard genome sequencing and annotation.</title>
        <authorList>
            <consortium name="The Broad Institute Genomics Platform"/>
            <consortium name="The Broad Institute Genome Sequencing Center for Infectious Disease"/>
            <person name="Wu L."/>
            <person name="Ma J."/>
        </authorList>
    </citation>
    <scope>NUCLEOTIDE SEQUENCE [LARGE SCALE GENOMIC DNA]</scope>
    <source>
        <strain evidence="9">CCM 8905</strain>
    </source>
</reference>
<dbReference type="EC" id="3.4.19.3" evidence="6"/>